<dbReference type="Proteomes" id="UP000688137">
    <property type="component" value="Unassembled WGS sequence"/>
</dbReference>
<sequence>MSSSNNQKQIKRRNKSYIHITNHQMTEQCKQRRKSCSCLQCGQLSSLQFKFMNLQSQILHFSTNQHKKYQSIESTYIDSQDTIIANNQIHKRNTKTILIKQHNSKNNNISLIQTNSNNFYQKQRSNSCYCDECGNITKFQKQAKLIYTQQIIKSRHTNFRIKRNLDQMFKGISPIERKQEQEIEEDENNPLQPNQITSFRRSFIINNTPNKQIQKVQQTSGRKIFLRDACKTTFFLKTNSNSREFTMKSESNSPNIANKKLNLPIVKSSYSKNRQVSNEVQLFKFTPKLNSINLIS</sequence>
<gene>
    <name evidence="1" type="ORF">PPRIM_AZ9-3.1.T0300315</name>
</gene>
<reference evidence="1" key="1">
    <citation type="submission" date="2021-01" db="EMBL/GenBank/DDBJ databases">
        <authorList>
            <consortium name="Genoscope - CEA"/>
            <person name="William W."/>
        </authorList>
    </citation>
    <scope>NUCLEOTIDE SEQUENCE</scope>
</reference>
<protein>
    <submittedName>
        <fullName evidence="1">Uncharacterized protein</fullName>
    </submittedName>
</protein>
<dbReference type="OMA" id="KSYIHIT"/>
<organism evidence="1 2">
    <name type="scientific">Paramecium primaurelia</name>
    <dbReference type="NCBI Taxonomy" id="5886"/>
    <lineage>
        <taxon>Eukaryota</taxon>
        <taxon>Sar</taxon>
        <taxon>Alveolata</taxon>
        <taxon>Ciliophora</taxon>
        <taxon>Intramacronucleata</taxon>
        <taxon>Oligohymenophorea</taxon>
        <taxon>Peniculida</taxon>
        <taxon>Parameciidae</taxon>
        <taxon>Paramecium</taxon>
    </lineage>
</organism>
<name>A0A8S1L5F4_PARPR</name>
<dbReference type="AlphaFoldDB" id="A0A8S1L5F4"/>
<evidence type="ECO:0000313" key="1">
    <source>
        <dbReference type="EMBL" id="CAD8060793.1"/>
    </source>
</evidence>
<accession>A0A8S1L5F4</accession>
<dbReference type="EMBL" id="CAJJDM010000029">
    <property type="protein sequence ID" value="CAD8060793.1"/>
    <property type="molecule type" value="Genomic_DNA"/>
</dbReference>
<comment type="caution">
    <text evidence="1">The sequence shown here is derived from an EMBL/GenBank/DDBJ whole genome shotgun (WGS) entry which is preliminary data.</text>
</comment>
<keyword evidence="2" id="KW-1185">Reference proteome</keyword>
<evidence type="ECO:0000313" key="2">
    <source>
        <dbReference type="Proteomes" id="UP000688137"/>
    </source>
</evidence>
<proteinExistence type="predicted"/>